<proteinExistence type="predicted"/>
<protein>
    <submittedName>
        <fullName evidence="1">Uncharacterized protein</fullName>
    </submittedName>
</protein>
<dbReference type="Proteomes" id="UP000054485">
    <property type="component" value="Unassembled WGS sequence"/>
</dbReference>
<keyword evidence="2" id="KW-1185">Reference proteome</keyword>
<dbReference type="EMBL" id="KN836166">
    <property type="protein sequence ID" value="KIK32623.1"/>
    <property type="molecule type" value="Genomic_DNA"/>
</dbReference>
<dbReference type="HOGENOM" id="CLU_042836_1_1_1"/>
<evidence type="ECO:0000313" key="1">
    <source>
        <dbReference type="EMBL" id="KIK32623.1"/>
    </source>
</evidence>
<sequence>MKAEDFDVHDLQHFDSHTEMKHFNASDNSMDPLSILENDGWKKTDVEIMVPSKEKNPNGNGRPFSVSGLVYQLLIAVIKAAFSEQSSKLFTPFKRIWKLPVTRQEQRLYDKLYTSDAWIEAHDELQKQRRDDGCKLERVVAGLMFWSDSTHLAHFGNTLTWLLYLFFGNLSK</sequence>
<reference evidence="1 2" key="1">
    <citation type="submission" date="2014-04" db="EMBL/GenBank/DDBJ databases">
        <authorList>
            <consortium name="DOE Joint Genome Institute"/>
            <person name="Kuo A."/>
            <person name="Ruytinx J."/>
            <person name="Rineau F."/>
            <person name="Colpaert J."/>
            <person name="Kohler A."/>
            <person name="Nagy L.G."/>
            <person name="Floudas D."/>
            <person name="Copeland A."/>
            <person name="Barry K.W."/>
            <person name="Cichocki N."/>
            <person name="Veneault-Fourrey C."/>
            <person name="LaButti K."/>
            <person name="Lindquist E.A."/>
            <person name="Lipzen A."/>
            <person name="Lundell T."/>
            <person name="Morin E."/>
            <person name="Murat C."/>
            <person name="Sun H."/>
            <person name="Tunlid A."/>
            <person name="Henrissat B."/>
            <person name="Grigoriev I.V."/>
            <person name="Hibbett D.S."/>
            <person name="Martin F."/>
            <person name="Nordberg H.P."/>
            <person name="Cantor M.N."/>
            <person name="Hua S.X."/>
        </authorList>
    </citation>
    <scope>NUCLEOTIDE SEQUENCE [LARGE SCALE GENOMIC DNA]</scope>
    <source>
        <strain evidence="1 2">UH-Slu-Lm8-n1</strain>
    </source>
</reference>
<accession>A0A0D0AL49</accession>
<dbReference type="InParanoid" id="A0A0D0AL49"/>
<reference evidence="2" key="2">
    <citation type="submission" date="2015-01" db="EMBL/GenBank/DDBJ databases">
        <title>Evolutionary Origins and Diversification of the Mycorrhizal Mutualists.</title>
        <authorList>
            <consortium name="DOE Joint Genome Institute"/>
            <consortium name="Mycorrhizal Genomics Consortium"/>
            <person name="Kohler A."/>
            <person name="Kuo A."/>
            <person name="Nagy L.G."/>
            <person name="Floudas D."/>
            <person name="Copeland A."/>
            <person name="Barry K.W."/>
            <person name="Cichocki N."/>
            <person name="Veneault-Fourrey C."/>
            <person name="LaButti K."/>
            <person name="Lindquist E.A."/>
            <person name="Lipzen A."/>
            <person name="Lundell T."/>
            <person name="Morin E."/>
            <person name="Murat C."/>
            <person name="Riley R."/>
            <person name="Ohm R."/>
            <person name="Sun H."/>
            <person name="Tunlid A."/>
            <person name="Henrissat B."/>
            <person name="Grigoriev I.V."/>
            <person name="Hibbett D.S."/>
            <person name="Martin F."/>
        </authorList>
    </citation>
    <scope>NUCLEOTIDE SEQUENCE [LARGE SCALE GENOMIC DNA]</scope>
    <source>
        <strain evidence="2">UH-Slu-Lm8-n1</strain>
    </source>
</reference>
<dbReference type="STRING" id="930992.A0A0D0AL49"/>
<name>A0A0D0AL49_9AGAM</name>
<dbReference type="AlphaFoldDB" id="A0A0D0AL49"/>
<dbReference type="OrthoDB" id="3208495at2759"/>
<evidence type="ECO:0000313" key="2">
    <source>
        <dbReference type="Proteomes" id="UP000054485"/>
    </source>
</evidence>
<gene>
    <name evidence="1" type="ORF">CY34DRAFT_18911</name>
</gene>
<organism evidence="1 2">
    <name type="scientific">Suillus luteus UH-Slu-Lm8-n1</name>
    <dbReference type="NCBI Taxonomy" id="930992"/>
    <lineage>
        <taxon>Eukaryota</taxon>
        <taxon>Fungi</taxon>
        <taxon>Dikarya</taxon>
        <taxon>Basidiomycota</taxon>
        <taxon>Agaricomycotina</taxon>
        <taxon>Agaricomycetes</taxon>
        <taxon>Agaricomycetidae</taxon>
        <taxon>Boletales</taxon>
        <taxon>Suillineae</taxon>
        <taxon>Suillaceae</taxon>
        <taxon>Suillus</taxon>
    </lineage>
</organism>